<dbReference type="InterPro" id="IPR036640">
    <property type="entry name" value="ABC1_TM_sf"/>
</dbReference>
<evidence type="ECO:0000256" key="6">
    <source>
        <dbReference type="ARBA" id="ARBA00023136"/>
    </source>
</evidence>
<dbReference type="PROSITE" id="PS00211">
    <property type="entry name" value="ABC_TRANSPORTER_1"/>
    <property type="match status" value="1"/>
</dbReference>
<keyword evidence="2 7" id="KW-0812">Transmembrane</keyword>
<evidence type="ECO:0000313" key="11">
    <source>
        <dbReference type="Proteomes" id="UP000242175"/>
    </source>
</evidence>
<evidence type="ECO:0000259" key="8">
    <source>
        <dbReference type="PROSITE" id="PS50893"/>
    </source>
</evidence>
<keyword evidence="6 7" id="KW-0472">Membrane</keyword>
<dbReference type="Pfam" id="PF00664">
    <property type="entry name" value="ABC_membrane"/>
    <property type="match status" value="1"/>
</dbReference>
<dbReference type="SUPFAM" id="SSF90123">
    <property type="entry name" value="ABC transporter transmembrane region"/>
    <property type="match status" value="1"/>
</dbReference>
<dbReference type="GO" id="GO:0042883">
    <property type="term" value="P:cysteine transport"/>
    <property type="evidence" value="ECO:0007669"/>
    <property type="project" value="InterPro"/>
</dbReference>
<dbReference type="CDD" id="cd03228">
    <property type="entry name" value="ABCC_MRP_Like"/>
    <property type="match status" value="1"/>
</dbReference>
<accession>A0A220VCI1</accession>
<feature type="transmembrane region" description="Helical" evidence="7">
    <location>
        <begin position="252"/>
        <end position="276"/>
    </location>
</feature>
<name>A0A220VCI1_9GAMM</name>
<dbReference type="PANTHER" id="PTHR24221">
    <property type="entry name" value="ATP-BINDING CASSETTE SUB-FAMILY B"/>
    <property type="match status" value="1"/>
</dbReference>
<keyword evidence="4" id="KW-0067">ATP-binding</keyword>
<feature type="transmembrane region" description="Helical" evidence="7">
    <location>
        <begin position="145"/>
        <end position="161"/>
    </location>
</feature>
<evidence type="ECO:0000256" key="2">
    <source>
        <dbReference type="ARBA" id="ARBA00022692"/>
    </source>
</evidence>
<dbReference type="RefSeq" id="WP_089072593.1">
    <property type="nucleotide sequence ID" value="NZ_CBCSAM010000001.1"/>
</dbReference>
<feature type="domain" description="ABC transporter" evidence="8">
    <location>
        <begin position="348"/>
        <end position="577"/>
    </location>
</feature>
<feature type="domain" description="ABC transmembrane type-1" evidence="9">
    <location>
        <begin position="25"/>
        <end position="313"/>
    </location>
</feature>
<dbReference type="AlphaFoldDB" id="A0A220VCI1"/>
<dbReference type="SUPFAM" id="SSF52540">
    <property type="entry name" value="P-loop containing nucleoside triphosphate hydrolases"/>
    <property type="match status" value="1"/>
</dbReference>
<dbReference type="PANTHER" id="PTHR24221:SF261">
    <property type="entry name" value="GLUTATHIONE_L-CYSTEINE TRANSPORT SYSTEM ATP-BINDING_PERMEASE PROTEIN CYDD"/>
    <property type="match status" value="1"/>
</dbReference>
<dbReference type="InterPro" id="IPR017871">
    <property type="entry name" value="ABC_transporter-like_CS"/>
</dbReference>
<dbReference type="InterPro" id="IPR039421">
    <property type="entry name" value="Type_1_exporter"/>
</dbReference>
<dbReference type="PROSITE" id="PS50929">
    <property type="entry name" value="ABC_TM1F"/>
    <property type="match status" value="1"/>
</dbReference>
<dbReference type="GO" id="GO:0016887">
    <property type="term" value="F:ATP hydrolysis activity"/>
    <property type="evidence" value="ECO:0007669"/>
    <property type="project" value="InterPro"/>
</dbReference>
<dbReference type="Gene3D" id="1.20.1560.10">
    <property type="entry name" value="ABC transporter type 1, transmembrane domain"/>
    <property type="match status" value="1"/>
</dbReference>
<dbReference type="InterPro" id="IPR011527">
    <property type="entry name" value="ABC1_TM_dom"/>
</dbReference>
<dbReference type="GO" id="GO:0005524">
    <property type="term" value="F:ATP binding"/>
    <property type="evidence" value="ECO:0007669"/>
    <property type="project" value="UniProtKB-KW"/>
</dbReference>
<feature type="transmembrane region" description="Helical" evidence="7">
    <location>
        <begin position="167"/>
        <end position="184"/>
    </location>
</feature>
<dbReference type="GO" id="GO:0140359">
    <property type="term" value="F:ABC-type transporter activity"/>
    <property type="evidence" value="ECO:0007669"/>
    <property type="project" value="InterPro"/>
</dbReference>
<dbReference type="NCBIfam" id="TIGR02857">
    <property type="entry name" value="CydD"/>
    <property type="match status" value="1"/>
</dbReference>
<evidence type="ECO:0000256" key="3">
    <source>
        <dbReference type="ARBA" id="ARBA00022741"/>
    </source>
</evidence>
<dbReference type="PROSITE" id="PS50893">
    <property type="entry name" value="ABC_TRANSPORTER_2"/>
    <property type="match status" value="1"/>
</dbReference>
<reference evidence="10 11" key="1">
    <citation type="journal article" date="2016" name="Int. J. Syst. Evol. Microbiol.">
        <title>Paraphotobacterium marinum gen. nov., sp. nov., a member of the family Vibrionaceae, isolated from surface seawater.</title>
        <authorList>
            <person name="Huang Z."/>
            <person name="Dong C."/>
            <person name="Shao Z."/>
        </authorList>
    </citation>
    <scope>NUCLEOTIDE SEQUENCE [LARGE SCALE GENOMIC DNA]</scope>
    <source>
        <strain evidence="10 11">NSCS20N07D</strain>
    </source>
</reference>
<dbReference type="EMBL" id="CP022355">
    <property type="protein sequence ID" value="ASK77683.1"/>
    <property type="molecule type" value="Genomic_DNA"/>
</dbReference>
<dbReference type="InterPro" id="IPR003439">
    <property type="entry name" value="ABC_transporter-like_ATP-bd"/>
</dbReference>
<sequence length="578" mass="66100">MEQKKQKILLNWLNSYTKAEKKLLLLSTCLQLLATLALIMQISCIAKILNGLIILKQTKYDLLYPFGLLLLSVFFRALLVFFKNYINYSFGEKIKLIIRRKVIEKIEDVGPIYLKTKSTGIWSSILLEQIEELQDYYSKYLPQKYIMILIPILILVPVYYFNYIAGIILTIALPLLPLFMVLIGKTMAPISQKNFKALQRLSSIFFDRIKNLKTLRLFNQAEEQKNKIEIFANDWRKKTFQTLKIAFMQSSVLEFFTSFSIAILAIFIGFSFLGQFNFGPDVTLFTGLFILIIAPDFFLPIREFSSFYHAKSQALGASDSIYDFIKNNKAIKKSSKRSSIESGQPISISFKDVVILDDQGNNIIGPLTFEIKSSSSNAIIGKSGSGKTTIINTILGYYNYKGSIKVNNIELHSIDINSFYNLISWIPQNPELFQDSVSFNIDLQNQTTQELMNDLVKKTQLEKFIDTLPQKEKTILTEDSSNISVGQAQRIAIARAFNKNGSFWLLDEPTASLDIRTSNEIFYEIKKRALNGKHTALISTHDKSIYCNFDNIILIDKGVTKFCGPYSKFIEHQQLNIK</sequence>
<dbReference type="CDD" id="cd18584">
    <property type="entry name" value="ABC_6TM_AarD_CydD"/>
    <property type="match status" value="1"/>
</dbReference>
<keyword evidence="11" id="KW-1185">Reference proteome</keyword>
<dbReference type="InterPro" id="IPR003593">
    <property type="entry name" value="AAA+_ATPase"/>
</dbReference>
<comment type="subcellular location">
    <subcellularLocation>
        <location evidence="1">Cell membrane</location>
        <topology evidence="1">Multi-pass membrane protein</topology>
    </subcellularLocation>
</comment>
<proteinExistence type="predicted"/>
<dbReference type="InterPro" id="IPR014216">
    <property type="entry name" value="ABC_transptr_CydD"/>
</dbReference>
<keyword evidence="3" id="KW-0547">Nucleotide-binding</keyword>
<dbReference type="SMART" id="SM00382">
    <property type="entry name" value="AAA"/>
    <property type="match status" value="1"/>
</dbReference>
<dbReference type="GO" id="GO:0005886">
    <property type="term" value="C:plasma membrane"/>
    <property type="evidence" value="ECO:0007669"/>
    <property type="project" value="UniProtKB-SubCell"/>
</dbReference>
<evidence type="ECO:0000259" key="9">
    <source>
        <dbReference type="PROSITE" id="PS50929"/>
    </source>
</evidence>
<keyword evidence="5 7" id="KW-1133">Transmembrane helix</keyword>
<protein>
    <submittedName>
        <fullName evidence="10">Thiol reductant ABC exporter subunit CydD</fullName>
    </submittedName>
</protein>
<feature type="transmembrane region" description="Helical" evidence="7">
    <location>
        <begin position="282"/>
        <end position="301"/>
    </location>
</feature>
<dbReference type="OrthoDB" id="9806127at2"/>
<evidence type="ECO:0000313" key="10">
    <source>
        <dbReference type="EMBL" id="ASK77683.1"/>
    </source>
</evidence>
<dbReference type="Gene3D" id="3.40.50.300">
    <property type="entry name" value="P-loop containing nucleotide triphosphate hydrolases"/>
    <property type="match status" value="1"/>
</dbReference>
<dbReference type="Pfam" id="PF00005">
    <property type="entry name" value="ABC_tran"/>
    <property type="match status" value="1"/>
</dbReference>
<evidence type="ECO:0000256" key="4">
    <source>
        <dbReference type="ARBA" id="ARBA00022840"/>
    </source>
</evidence>
<dbReference type="GO" id="GO:0034040">
    <property type="term" value="F:ATPase-coupled lipid transmembrane transporter activity"/>
    <property type="evidence" value="ECO:0007669"/>
    <property type="project" value="TreeGrafter"/>
</dbReference>
<feature type="transmembrane region" description="Helical" evidence="7">
    <location>
        <begin position="62"/>
        <end position="82"/>
    </location>
</feature>
<dbReference type="InterPro" id="IPR027417">
    <property type="entry name" value="P-loop_NTPase"/>
</dbReference>
<dbReference type="KEGG" id="pmai:CF386_00550"/>
<gene>
    <name evidence="10" type="primary">cydD</name>
    <name evidence="10" type="ORF">CF386_00550</name>
</gene>
<dbReference type="Proteomes" id="UP000242175">
    <property type="component" value="Chromosome large"/>
</dbReference>
<evidence type="ECO:0000256" key="1">
    <source>
        <dbReference type="ARBA" id="ARBA00004651"/>
    </source>
</evidence>
<evidence type="ECO:0000256" key="5">
    <source>
        <dbReference type="ARBA" id="ARBA00022989"/>
    </source>
</evidence>
<organism evidence="10 11">
    <name type="scientific">Paraphotobacterium marinum</name>
    <dbReference type="NCBI Taxonomy" id="1755811"/>
    <lineage>
        <taxon>Bacteria</taxon>
        <taxon>Pseudomonadati</taxon>
        <taxon>Pseudomonadota</taxon>
        <taxon>Gammaproteobacteria</taxon>
        <taxon>Vibrionales</taxon>
        <taxon>Vibrionaceae</taxon>
        <taxon>Paraphotobacterium</taxon>
    </lineage>
</organism>
<evidence type="ECO:0000256" key="7">
    <source>
        <dbReference type="SAM" id="Phobius"/>
    </source>
</evidence>